<evidence type="ECO:0000313" key="1">
    <source>
        <dbReference type="EMBL" id="KAA9008569.1"/>
    </source>
</evidence>
<dbReference type="EMBL" id="VYKK01000001">
    <property type="protein sequence ID" value="KAA9008569.1"/>
    <property type="molecule type" value="Genomic_DNA"/>
</dbReference>
<accession>A0A5J5GJW3</accession>
<gene>
    <name evidence="1" type="ORF">F4V43_00080</name>
</gene>
<dbReference type="Proteomes" id="UP000367750">
    <property type="component" value="Unassembled WGS sequence"/>
</dbReference>
<proteinExistence type="predicted"/>
<organism evidence="1 2">
    <name type="scientific">Paenibacillus spiritus</name>
    <dbReference type="NCBI Taxonomy" id="2496557"/>
    <lineage>
        <taxon>Bacteria</taxon>
        <taxon>Bacillati</taxon>
        <taxon>Bacillota</taxon>
        <taxon>Bacilli</taxon>
        <taxon>Bacillales</taxon>
        <taxon>Paenibacillaceae</taxon>
        <taxon>Paenibacillus</taxon>
    </lineage>
</organism>
<name>A0A5J5GJW3_9BACL</name>
<dbReference type="PANTHER" id="PTHR34071:SF2">
    <property type="entry name" value="FLAVIN-NUCLEOTIDE-BINDING PROTEIN"/>
    <property type="match status" value="1"/>
</dbReference>
<dbReference type="Pfam" id="PF12900">
    <property type="entry name" value="Pyridox_ox_2"/>
    <property type="match status" value="1"/>
</dbReference>
<dbReference type="OrthoDB" id="9794935at2"/>
<dbReference type="RefSeq" id="WP_150456199.1">
    <property type="nucleotide sequence ID" value="NZ_VYKK01000001.1"/>
</dbReference>
<keyword evidence="2" id="KW-1185">Reference proteome</keyword>
<protein>
    <submittedName>
        <fullName evidence="1">Pyridoxamine 5'-phosphate oxidase family protein</fullName>
    </submittedName>
</protein>
<sequence>MRRQEFQIDQPEELESFLAGMTFGFLGTVDGEGRPRVTPLNFVYADGAFYFHGSHAGSKMKDIRSRDAVTFSVADEVALIPSYFTDPSLACPATAYFKSVTARGRAETVTDLAEKARALSLFMAKLQPQGGYDPITPEDPRYRPQLKAVSVVRIDVEELTAKFKFGQNLQEDEREAVIGGLVKREGARDEETIALMKKYCPYHSS</sequence>
<dbReference type="SUPFAM" id="SSF50475">
    <property type="entry name" value="FMN-binding split barrel"/>
    <property type="match status" value="1"/>
</dbReference>
<evidence type="ECO:0000313" key="2">
    <source>
        <dbReference type="Proteomes" id="UP000367750"/>
    </source>
</evidence>
<dbReference type="InterPro" id="IPR024747">
    <property type="entry name" value="Pyridox_Oxase-rel"/>
</dbReference>
<dbReference type="AlphaFoldDB" id="A0A5J5GJW3"/>
<dbReference type="PANTHER" id="PTHR34071">
    <property type="entry name" value="5-NITROIMIDAZOLE ANTIBIOTICS RESISTANCE PROTEIN, NIMA-FAMILY-RELATED PROTEIN-RELATED"/>
    <property type="match status" value="1"/>
</dbReference>
<dbReference type="Gene3D" id="2.30.110.10">
    <property type="entry name" value="Electron Transport, Fmn-binding Protein, Chain A"/>
    <property type="match status" value="1"/>
</dbReference>
<comment type="caution">
    <text evidence="1">The sequence shown here is derived from an EMBL/GenBank/DDBJ whole genome shotgun (WGS) entry which is preliminary data.</text>
</comment>
<reference evidence="1 2" key="1">
    <citation type="submission" date="2019-09" db="EMBL/GenBank/DDBJ databases">
        <title>Bacillus ochoae sp. nov., Paenibacillus whitsoniae sp. nov., Paenibacillus spiritus sp. nov. Isolated from the Mars Exploration Rover during spacecraft assembly.</title>
        <authorList>
            <person name="Seuylemezian A."/>
            <person name="Vaishampayan P."/>
        </authorList>
    </citation>
    <scope>NUCLEOTIDE SEQUENCE [LARGE SCALE GENOMIC DNA]</scope>
    <source>
        <strain evidence="1 2">MER_111</strain>
    </source>
</reference>
<dbReference type="InterPro" id="IPR012349">
    <property type="entry name" value="Split_barrel_FMN-bd"/>
</dbReference>